<dbReference type="InterPro" id="IPR036291">
    <property type="entry name" value="NAD(P)-bd_dom_sf"/>
</dbReference>
<accession>A0A1H4B3Z8</accession>
<sequence length="247" mass="26322">MKIFENKVALVTGANSGIGYAAAGQLVSEGATVIMTGRRAEAIREAAQKIGGVAMVADQAKLPDTDRLFEDVKSRYGQLDILFVNAGITGKQAFIEQASEENFDAVMNINFKGAYFMLSRFIPLLASGASVVILSSIAASTHMARSSVYQASKAALNSMAKTAAAELADRKIRVNLVSPGPHKTEVLKKTGLNEQELYQINQHLTSIIPLKQMGNPADVAKLVSYLSRPESAFITGAEVIVDGGMTL</sequence>
<evidence type="ECO:0000313" key="4">
    <source>
        <dbReference type="Proteomes" id="UP000199041"/>
    </source>
</evidence>
<dbReference type="CDD" id="cd05233">
    <property type="entry name" value="SDR_c"/>
    <property type="match status" value="1"/>
</dbReference>
<dbReference type="AlphaFoldDB" id="A0A1H4B3Z8"/>
<organism evidence="3 4">
    <name type="scientific">Arachidicoccus rhizosphaerae</name>
    <dbReference type="NCBI Taxonomy" id="551991"/>
    <lineage>
        <taxon>Bacteria</taxon>
        <taxon>Pseudomonadati</taxon>
        <taxon>Bacteroidota</taxon>
        <taxon>Chitinophagia</taxon>
        <taxon>Chitinophagales</taxon>
        <taxon>Chitinophagaceae</taxon>
        <taxon>Arachidicoccus</taxon>
    </lineage>
</organism>
<dbReference type="Gene3D" id="3.40.50.720">
    <property type="entry name" value="NAD(P)-binding Rossmann-like Domain"/>
    <property type="match status" value="1"/>
</dbReference>
<dbReference type="RefSeq" id="WP_091399747.1">
    <property type="nucleotide sequence ID" value="NZ_FNQY01000018.1"/>
</dbReference>
<keyword evidence="4" id="KW-1185">Reference proteome</keyword>
<comment type="similarity">
    <text evidence="1">Belongs to the short-chain dehydrogenases/reductases (SDR) family.</text>
</comment>
<dbReference type="PANTHER" id="PTHR43943">
    <property type="entry name" value="DEHYDROGENASE/REDUCTASE (SDR FAMILY) MEMBER 4"/>
    <property type="match status" value="1"/>
</dbReference>
<evidence type="ECO:0000256" key="1">
    <source>
        <dbReference type="ARBA" id="ARBA00006484"/>
    </source>
</evidence>
<dbReference type="PRINTS" id="PR00081">
    <property type="entry name" value="GDHRDH"/>
</dbReference>
<evidence type="ECO:0000256" key="2">
    <source>
        <dbReference type="ARBA" id="ARBA00023002"/>
    </source>
</evidence>
<dbReference type="STRING" id="551991.SAMN05192529_11829"/>
<dbReference type="OrthoDB" id="9803333at2"/>
<dbReference type="EMBL" id="FNQY01000018">
    <property type="protein sequence ID" value="SEA42796.1"/>
    <property type="molecule type" value="Genomic_DNA"/>
</dbReference>
<dbReference type="SUPFAM" id="SSF51735">
    <property type="entry name" value="NAD(P)-binding Rossmann-fold domains"/>
    <property type="match status" value="1"/>
</dbReference>
<proteinExistence type="inferred from homology"/>
<keyword evidence="2" id="KW-0560">Oxidoreductase</keyword>
<dbReference type="PANTHER" id="PTHR43943:SF17">
    <property type="entry name" value="3-PHENYLPROPIONATE-DIHYDRODIOL_CINNAMIC ACID-DIHYDRODIOL DEHYDROGENASE"/>
    <property type="match status" value="1"/>
</dbReference>
<evidence type="ECO:0000313" key="3">
    <source>
        <dbReference type="EMBL" id="SEA42796.1"/>
    </source>
</evidence>
<dbReference type="GO" id="GO:0016491">
    <property type="term" value="F:oxidoreductase activity"/>
    <property type="evidence" value="ECO:0007669"/>
    <property type="project" value="UniProtKB-KW"/>
</dbReference>
<dbReference type="Proteomes" id="UP000199041">
    <property type="component" value="Unassembled WGS sequence"/>
</dbReference>
<dbReference type="Pfam" id="PF13561">
    <property type="entry name" value="adh_short_C2"/>
    <property type="match status" value="1"/>
</dbReference>
<dbReference type="PRINTS" id="PR00080">
    <property type="entry name" value="SDRFAMILY"/>
</dbReference>
<reference evidence="3 4" key="1">
    <citation type="submission" date="2016-10" db="EMBL/GenBank/DDBJ databases">
        <authorList>
            <person name="de Groot N.N."/>
        </authorList>
    </citation>
    <scope>NUCLEOTIDE SEQUENCE [LARGE SCALE GENOMIC DNA]</scope>
    <source>
        <strain evidence="3 4">Vu-144</strain>
    </source>
</reference>
<name>A0A1H4B3Z8_9BACT</name>
<gene>
    <name evidence="3" type="ORF">SAMN05192529_11829</name>
</gene>
<dbReference type="InterPro" id="IPR002347">
    <property type="entry name" value="SDR_fam"/>
</dbReference>
<protein>
    <submittedName>
        <fullName evidence="3">NAD(P)-dependent dehydrogenase, short-chain alcohol dehydrogenase family</fullName>
    </submittedName>
</protein>
<dbReference type="FunFam" id="3.40.50.720:FF:000084">
    <property type="entry name" value="Short-chain dehydrogenase reductase"/>
    <property type="match status" value="1"/>
</dbReference>